<comment type="caution">
    <text evidence="9">The sequence shown here is derived from an EMBL/GenBank/DDBJ whole genome shotgun (WGS) entry which is preliminary data.</text>
</comment>
<proteinExistence type="inferred from homology"/>
<dbReference type="GO" id="GO:0016020">
    <property type="term" value="C:membrane"/>
    <property type="evidence" value="ECO:0007669"/>
    <property type="project" value="UniProtKB-SubCell"/>
</dbReference>
<accession>A0A4Y3TRK8</accession>
<evidence type="ECO:0000256" key="7">
    <source>
        <dbReference type="ARBA" id="ARBA00038030"/>
    </source>
</evidence>
<dbReference type="Proteomes" id="UP000317730">
    <property type="component" value="Unassembled WGS sequence"/>
</dbReference>
<keyword evidence="4 8" id="KW-0802">TPR repeat</keyword>
<dbReference type="PROSITE" id="PS50005">
    <property type="entry name" value="TPR"/>
    <property type="match status" value="2"/>
</dbReference>
<gene>
    <name evidence="9" type="ORF">APE01nite_01950</name>
</gene>
<dbReference type="Gene3D" id="1.25.40.10">
    <property type="entry name" value="Tetratricopeptide repeat domain"/>
    <property type="match status" value="1"/>
</dbReference>
<dbReference type="AlphaFoldDB" id="A0A4Y3TRK8"/>
<name>A0A4Y3TRK8_9PROT</name>
<comment type="subcellular location">
    <subcellularLocation>
        <location evidence="1">Membrane</location>
        <topology evidence="1">Single-pass membrane protein</topology>
    </subcellularLocation>
</comment>
<evidence type="ECO:0000256" key="5">
    <source>
        <dbReference type="ARBA" id="ARBA00022989"/>
    </source>
</evidence>
<evidence type="ECO:0000256" key="3">
    <source>
        <dbReference type="ARBA" id="ARBA00022737"/>
    </source>
</evidence>
<comment type="similarity">
    <text evidence="7">Belongs to the Tom70 family.</text>
</comment>
<organism evidence="9 10">
    <name type="scientific">Acetobacter peroxydans</name>
    <dbReference type="NCBI Taxonomy" id="104098"/>
    <lineage>
        <taxon>Bacteria</taxon>
        <taxon>Pseudomonadati</taxon>
        <taxon>Pseudomonadota</taxon>
        <taxon>Alphaproteobacteria</taxon>
        <taxon>Acetobacterales</taxon>
        <taxon>Acetobacteraceae</taxon>
        <taxon>Acetobacter</taxon>
    </lineage>
</organism>
<dbReference type="Gene3D" id="3.40.50.2000">
    <property type="entry name" value="Glycogen Phosphorylase B"/>
    <property type="match status" value="1"/>
</dbReference>
<dbReference type="RefSeq" id="WP_170212492.1">
    <property type="nucleotide sequence ID" value="NZ_BAPL01000017.1"/>
</dbReference>
<evidence type="ECO:0000256" key="1">
    <source>
        <dbReference type="ARBA" id="ARBA00004167"/>
    </source>
</evidence>
<feature type="repeat" description="TPR" evidence="8">
    <location>
        <begin position="187"/>
        <end position="220"/>
    </location>
</feature>
<dbReference type="EMBL" id="BJMV01000001">
    <property type="protein sequence ID" value="GEB84398.1"/>
    <property type="molecule type" value="Genomic_DNA"/>
</dbReference>
<dbReference type="PANTHER" id="PTHR46208">
    <property type="entry name" value="MITOCHONDRIAL IMPORT RECEPTOR SUBUNIT TOM70"/>
    <property type="match status" value="1"/>
</dbReference>
<sequence length="544" mass="59191">MKPAATLKPPHLTANFLRACLSDIKAGLFWQALPKLEPYGLIPPPENDSMEQAGILYAICLAATGKPEVAADILAAVASRHSASQHPLHDLAELMTAQDRRAEALVVAQALLRRTPDDTRVHAVLGSLLVQTGQHEAAISVLKQAVARVPDAMLPRSLLAMALTEHGAMQAALDCLHPLPNNATDRAATHANIGTILTGQGQMGEALSHFDAALALRPDDARVRFNRSVALLKAGDYAKGWQEHEWRHALPGHAAVPDNATLPALNDATRLDGQRVLLVHEEGLGDTLMYLRYVPSLAERGAIVHLLVPPALSQLCQRVQGVHTVHVMRDGAPPLPRFDWYCGFISLPRIFLHTQAPWGAPVPYLRADQEKTQAMAALLPSGKALKVGLVWGGAPRANTLAAHIVDRRRSLPLSALAPLGRLSGVKLISLQKGPYAEQMMDPPEGMRLYDPTDALHSMDDTAALIMGLDVVVSVDTSVAHLAAGLGKTVLLMDRYDNCWRWLHGREDTPWYPNLRIIRQTTPRQWTDVVSRVAQALSAMARSRR</sequence>
<evidence type="ECO:0000256" key="8">
    <source>
        <dbReference type="PROSITE-ProRule" id="PRU00339"/>
    </source>
</evidence>
<evidence type="ECO:0000256" key="6">
    <source>
        <dbReference type="ARBA" id="ARBA00023136"/>
    </source>
</evidence>
<dbReference type="Pfam" id="PF14559">
    <property type="entry name" value="TPR_19"/>
    <property type="match status" value="2"/>
</dbReference>
<dbReference type="Pfam" id="PF13432">
    <property type="entry name" value="TPR_16"/>
    <property type="match status" value="1"/>
</dbReference>
<dbReference type="SUPFAM" id="SSF53756">
    <property type="entry name" value="UDP-Glycosyltransferase/glycogen phosphorylase"/>
    <property type="match status" value="1"/>
</dbReference>
<evidence type="ECO:0000256" key="4">
    <source>
        <dbReference type="ARBA" id="ARBA00022803"/>
    </source>
</evidence>
<evidence type="ECO:0000256" key="2">
    <source>
        <dbReference type="ARBA" id="ARBA00022692"/>
    </source>
</evidence>
<evidence type="ECO:0000313" key="9">
    <source>
        <dbReference type="EMBL" id="GEB84398.1"/>
    </source>
</evidence>
<protein>
    <submittedName>
        <fullName evidence="9">Uncharacterized protein</fullName>
    </submittedName>
</protein>
<dbReference type="InterPro" id="IPR019734">
    <property type="entry name" value="TPR_rpt"/>
</dbReference>
<keyword evidence="3" id="KW-0677">Repeat</keyword>
<dbReference type="InterPro" id="IPR011990">
    <property type="entry name" value="TPR-like_helical_dom_sf"/>
</dbReference>
<reference evidence="9 10" key="1">
    <citation type="submission" date="2019-06" db="EMBL/GenBank/DDBJ databases">
        <title>Whole genome shotgun sequence of Acetobacter peroxydans NBRC 13755.</title>
        <authorList>
            <person name="Hosoyama A."/>
            <person name="Uohara A."/>
            <person name="Ohji S."/>
            <person name="Ichikawa N."/>
        </authorList>
    </citation>
    <scope>NUCLEOTIDE SEQUENCE [LARGE SCALE GENOMIC DNA]</scope>
    <source>
        <strain evidence="9 10">NBRC 13755</strain>
    </source>
</reference>
<keyword evidence="2" id="KW-0812">Transmembrane</keyword>
<dbReference type="SMART" id="SM00028">
    <property type="entry name" value="TPR"/>
    <property type="match status" value="2"/>
</dbReference>
<evidence type="ECO:0000313" key="10">
    <source>
        <dbReference type="Proteomes" id="UP000317730"/>
    </source>
</evidence>
<dbReference type="PANTHER" id="PTHR46208:SF1">
    <property type="entry name" value="MITOCHONDRIAL IMPORT RECEPTOR SUBUNIT TOM70"/>
    <property type="match status" value="1"/>
</dbReference>
<keyword evidence="6" id="KW-0472">Membrane</keyword>
<keyword evidence="5" id="KW-1133">Transmembrane helix</keyword>
<feature type="repeat" description="TPR" evidence="8">
    <location>
        <begin position="119"/>
        <end position="152"/>
    </location>
</feature>
<dbReference type="SUPFAM" id="SSF48452">
    <property type="entry name" value="TPR-like"/>
    <property type="match status" value="1"/>
</dbReference>
<keyword evidence="10" id="KW-1185">Reference proteome</keyword>